<reference evidence="3" key="1">
    <citation type="journal article" date="2013" name="Genome Announc.">
        <title>Draft genome sequence of the grapevine dieback fungus Eutypa lata UCR-EL1.</title>
        <authorList>
            <person name="Blanco-Ulate B."/>
            <person name="Rolshausen P.E."/>
            <person name="Cantu D."/>
        </authorList>
    </citation>
    <scope>NUCLEOTIDE SEQUENCE [LARGE SCALE GENOMIC DNA]</scope>
    <source>
        <strain evidence="3">UCR-EL1</strain>
    </source>
</reference>
<accession>M7T1G4</accession>
<dbReference type="KEGG" id="ela:UCREL1_2290"/>
<protein>
    <submittedName>
        <fullName evidence="2">Putative zinc alcohol dehydrogenase protein</fullName>
    </submittedName>
</protein>
<dbReference type="InterPro" id="IPR036291">
    <property type="entry name" value="NAD(P)-bd_dom_sf"/>
</dbReference>
<dbReference type="SUPFAM" id="SSF51735">
    <property type="entry name" value="NAD(P)-binding Rossmann-fold domains"/>
    <property type="match status" value="1"/>
</dbReference>
<dbReference type="PANTHER" id="PTHR43482:SF1">
    <property type="entry name" value="PROTEIN AST1-RELATED"/>
    <property type="match status" value="1"/>
</dbReference>
<organism evidence="2 3">
    <name type="scientific">Eutypa lata (strain UCR-EL1)</name>
    <name type="common">Grapevine dieback disease fungus</name>
    <name type="synonym">Eutypa armeniacae</name>
    <dbReference type="NCBI Taxonomy" id="1287681"/>
    <lineage>
        <taxon>Eukaryota</taxon>
        <taxon>Fungi</taxon>
        <taxon>Dikarya</taxon>
        <taxon>Ascomycota</taxon>
        <taxon>Pezizomycotina</taxon>
        <taxon>Sordariomycetes</taxon>
        <taxon>Xylariomycetidae</taxon>
        <taxon>Xylariales</taxon>
        <taxon>Diatrypaceae</taxon>
        <taxon>Eutypa</taxon>
    </lineage>
</organism>
<dbReference type="Gene3D" id="3.40.50.720">
    <property type="entry name" value="NAD(P)-binding Rossmann-like Domain"/>
    <property type="match status" value="1"/>
</dbReference>
<sequence>MTDLIPKTMKAWIAVRAGQPKDILELKTNWPTPPPPKVGEVMIRVSYAALNPGDIKMMAVKIPCRRITTTPGMDFVGEVVQVGPPSIPSSSSAPPPPSDVRVGMIVAGTVPVMRKVWGGVGVLADYVVVPTHAVVEKPEELEECVAAGLFGVVGQTNVVLLRAADLSKDDRVLVNGASGGVGSILVQLLHGMGVHVTGICSAKNEALVRRLGAEEVR</sequence>
<keyword evidence="3" id="KW-1185">Reference proteome</keyword>
<dbReference type="PANTHER" id="PTHR43482">
    <property type="entry name" value="PROTEIN AST1-RELATED"/>
    <property type="match status" value="1"/>
</dbReference>
<dbReference type="AlphaFoldDB" id="M7T1G4"/>
<gene>
    <name evidence="2" type="ORF">UCREL1_2290</name>
</gene>
<dbReference type="InterPro" id="IPR013154">
    <property type="entry name" value="ADH-like_N"/>
</dbReference>
<dbReference type="SUPFAM" id="SSF50129">
    <property type="entry name" value="GroES-like"/>
    <property type="match status" value="1"/>
</dbReference>
<dbReference type="Proteomes" id="UP000012174">
    <property type="component" value="Unassembled WGS sequence"/>
</dbReference>
<dbReference type="Gene3D" id="3.90.180.10">
    <property type="entry name" value="Medium-chain alcohol dehydrogenases, catalytic domain"/>
    <property type="match status" value="1"/>
</dbReference>
<evidence type="ECO:0000313" key="3">
    <source>
        <dbReference type="Proteomes" id="UP000012174"/>
    </source>
</evidence>
<dbReference type="OrthoDB" id="3509362at2759"/>
<dbReference type="InterPro" id="IPR011032">
    <property type="entry name" value="GroES-like_sf"/>
</dbReference>
<dbReference type="EMBL" id="KB705798">
    <property type="protein sequence ID" value="EMR70673.1"/>
    <property type="molecule type" value="Genomic_DNA"/>
</dbReference>
<dbReference type="InterPro" id="IPR052585">
    <property type="entry name" value="Lipid_raft_assoc_Zn_ADH"/>
</dbReference>
<dbReference type="CDD" id="cd08267">
    <property type="entry name" value="MDR1"/>
    <property type="match status" value="1"/>
</dbReference>
<dbReference type="eggNOG" id="KOG1198">
    <property type="taxonomic scope" value="Eukaryota"/>
</dbReference>
<dbReference type="STRING" id="1287681.M7T1G4"/>
<evidence type="ECO:0000259" key="1">
    <source>
        <dbReference type="Pfam" id="PF08240"/>
    </source>
</evidence>
<dbReference type="HOGENOM" id="CLU_1499828_0_0_1"/>
<name>M7T1G4_EUTLA</name>
<feature type="domain" description="Alcohol dehydrogenase-like N-terminal" evidence="1">
    <location>
        <begin position="39"/>
        <end position="139"/>
    </location>
</feature>
<evidence type="ECO:0000313" key="2">
    <source>
        <dbReference type="EMBL" id="EMR70673.1"/>
    </source>
</evidence>
<proteinExistence type="predicted"/>
<dbReference type="Pfam" id="PF08240">
    <property type="entry name" value="ADH_N"/>
    <property type="match status" value="1"/>
</dbReference>